<gene>
    <name evidence="1" type="ORF">SAMN05216174_12083</name>
</gene>
<evidence type="ECO:0000313" key="2">
    <source>
        <dbReference type="Proteomes" id="UP000199501"/>
    </source>
</evidence>
<evidence type="ECO:0000313" key="1">
    <source>
        <dbReference type="EMBL" id="SDD86609.1"/>
    </source>
</evidence>
<evidence type="ECO:0008006" key="3">
    <source>
        <dbReference type="Google" id="ProtNLM"/>
    </source>
</evidence>
<name>A0A1G6Y856_9PSEU</name>
<dbReference type="AlphaFoldDB" id="A0A1G6Y856"/>
<dbReference type="OrthoDB" id="4269013at2"/>
<reference evidence="2" key="1">
    <citation type="submission" date="2016-10" db="EMBL/GenBank/DDBJ databases">
        <authorList>
            <person name="Varghese N."/>
            <person name="Submissions S."/>
        </authorList>
    </citation>
    <scope>NUCLEOTIDE SEQUENCE [LARGE SCALE GENOMIC DNA]</scope>
    <source>
        <strain evidence="2">IBRC-M 10403</strain>
    </source>
</reference>
<dbReference type="STRING" id="1271860.SAMN05216174_12083"/>
<keyword evidence="2" id="KW-1185">Reference proteome</keyword>
<dbReference type="RefSeq" id="WP_091456930.1">
    <property type="nucleotide sequence ID" value="NZ_FMZZ01000020.1"/>
</dbReference>
<accession>A0A1G6Y856</accession>
<sequence length="135" mass="14036">MRVYATTADLVAYAGEAAVNDDSPRLLARASERVDSLLVAAVYDVDAQGNPVDEKVRNALRRATCAVVEWWGETGDPVGAGAQFSEAALGTLRLKRADTAPSSDVGPRAVLILATAGLLSHAPLAPDSRALPGKP</sequence>
<organism evidence="1 2">
    <name type="scientific">Actinokineospora iranica</name>
    <dbReference type="NCBI Taxonomy" id="1271860"/>
    <lineage>
        <taxon>Bacteria</taxon>
        <taxon>Bacillati</taxon>
        <taxon>Actinomycetota</taxon>
        <taxon>Actinomycetes</taxon>
        <taxon>Pseudonocardiales</taxon>
        <taxon>Pseudonocardiaceae</taxon>
        <taxon>Actinokineospora</taxon>
    </lineage>
</organism>
<protein>
    <recommendedName>
        <fullName evidence="3">Phage gp6-like head-tail connector protein</fullName>
    </recommendedName>
</protein>
<dbReference type="Proteomes" id="UP000199501">
    <property type="component" value="Unassembled WGS sequence"/>
</dbReference>
<dbReference type="EMBL" id="FMZZ01000020">
    <property type="protein sequence ID" value="SDD86609.1"/>
    <property type="molecule type" value="Genomic_DNA"/>
</dbReference>
<proteinExistence type="predicted"/>